<proteinExistence type="predicted"/>
<comment type="caution">
    <text evidence="6">The sequence shown here is derived from an EMBL/GenBank/DDBJ whole genome shotgun (WGS) entry which is preliminary data.</text>
</comment>
<feature type="domain" description="HTH iclR-type" evidence="4">
    <location>
        <begin position="13"/>
        <end position="73"/>
    </location>
</feature>
<dbReference type="InterPro" id="IPR050707">
    <property type="entry name" value="HTH_MetabolicPath_Reg"/>
</dbReference>
<reference evidence="7" key="1">
    <citation type="journal article" date="2019" name="Int. J. Syst. Evol. Microbiol.">
        <title>The Global Catalogue of Microorganisms (GCM) 10K type strain sequencing project: providing services to taxonomists for standard genome sequencing and annotation.</title>
        <authorList>
            <consortium name="The Broad Institute Genomics Platform"/>
            <consortium name="The Broad Institute Genome Sequencing Center for Infectious Disease"/>
            <person name="Wu L."/>
            <person name="Ma J."/>
        </authorList>
    </citation>
    <scope>NUCLEOTIDE SEQUENCE [LARGE SCALE GENOMIC DNA]</scope>
    <source>
        <strain evidence="7">JCM 15115</strain>
    </source>
</reference>
<name>A0ABP3RPN3_9HYPH</name>
<dbReference type="EMBL" id="BAAADE010000011">
    <property type="protein sequence ID" value="GAA0613887.1"/>
    <property type="molecule type" value="Genomic_DNA"/>
</dbReference>
<dbReference type="InterPro" id="IPR005471">
    <property type="entry name" value="Tscrpt_reg_IclR_N"/>
</dbReference>
<dbReference type="RefSeq" id="WP_343807797.1">
    <property type="nucleotide sequence ID" value="NZ_BAAADE010000011.1"/>
</dbReference>
<evidence type="ECO:0000259" key="4">
    <source>
        <dbReference type="PROSITE" id="PS51077"/>
    </source>
</evidence>
<evidence type="ECO:0000256" key="1">
    <source>
        <dbReference type="ARBA" id="ARBA00023015"/>
    </source>
</evidence>
<accession>A0ABP3RPN3</accession>
<sequence length="274" mass="30110">MSEPEKPSPLYVVPPVQRAFLLLRYIASGNRCEKIGKAVTDTGLNRTTLIRLLQTLVDERAIEKRADGYHLGIGLISLAGDALFAHDIVEYARPVLERLAHETKLSSHLGVLDGQEIVYLLKSNPNVHLISNVRVGRRLPSYATTIGRILLGALPADEVRELLHDLPFKKYTQKTAPDIEELITQITEDHAIGLAWSYSNFERGLGSCAAAVFDRNGQAVAGINVTGHESHFEPNSPSRERIGQLVAESAKTLSAMMGHQTMSVGGTMRRNARD</sequence>
<dbReference type="PANTHER" id="PTHR30136:SF24">
    <property type="entry name" value="HTH-TYPE TRANSCRIPTIONAL REPRESSOR ALLR"/>
    <property type="match status" value="1"/>
</dbReference>
<dbReference type="SUPFAM" id="SSF46785">
    <property type="entry name" value="Winged helix' DNA-binding domain"/>
    <property type="match status" value="1"/>
</dbReference>
<dbReference type="InterPro" id="IPR014757">
    <property type="entry name" value="Tscrpt_reg_IclR_C"/>
</dbReference>
<dbReference type="PROSITE" id="PS51077">
    <property type="entry name" value="HTH_ICLR"/>
    <property type="match status" value="1"/>
</dbReference>
<dbReference type="Proteomes" id="UP001424441">
    <property type="component" value="Unassembled WGS sequence"/>
</dbReference>
<dbReference type="Gene3D" id="3.30.450.40">
    <property type="match status" value="1"/>
</dbReference>
<evidence type="ECO:0000313" key="6">
    <source>
        <dbReference type="EMBL" id="GAA0613887.1"/>
    </source>
</evidence>
<organism evidence="6 7">
    <name type="scientific">Paenochrobactrum glaciei</name>
    <dbReference type="NCBI Taxonomy" id="486407"/>
    <lineage>
        <taxon>Bacteria</taxon>
        <taxon>Pseudomonadati</taxon>
        <taxon>Pseudomonadota</taxon>
        <taxon>Alphaproteobacteria</taxon>
        <taxon>Hyphomicrobiales</taxon>
        <taxon>Brucellaceae</taxon>
        <taxon>Paenochrobactrum</taxon>
    </lineage>
</organism>
<dbReference type="PANTHER" id="PTHR30136">
    <property type="entry name" value="HELIX-TURN-HELIX TRANSCRIPTIONAL REGULATOR, ICLR FAMILY"/>
    <property type="match status" value="1"/>
</dbReference>
<dbReference type="Pfam" id="PF01614">
    <property type="entry name" value="IclR_C"/>
    <property type="match status" value="1"/>
</dbReference>
<keyword evidence="1" id="KW-0805">Transcription regulation</keyword>
<evidence type="ECO:0000256" key="3">
    <source>
        <dbReference type="ARBA" id="ARBA00023163"/>
    </source>
</evidence>
<dbReference type="InterPro" id="IPR029016">
    <property type="entry name" value="GAF-like_dom_sf"/>
</dbReference>
<protein>
    <submittedName>
        <fullName evidence="6">DNA-binding transcriptional repressor XynR</fullName>
    </submittedName>
</protein>
<keyword evidence="3" id="KW-0804">Transcription</keyword>
<dbReference type="SMART" id="SM00346">
    <property type="entry name" value="HTH_ICLR"/>
    <property type="match status" value="1"/>
</dbReference>
<keyword evidence="2 6" id="KW-0238">DNA-binding</keyword>
<dbReference type="Gene3D" id="1.10.10.10">
    <property type="entry name" value="Winged helix-like DNA-binding domain superfamily/Winged helix DNA-binding domain"/>
    <property type="match status" value="1"/>
</dbReference>
<dbReference type="SUPFAM" id="SSF55781">
    <property type="entry name" value="GAF domain-like"/>
    <property type="match status" value="1"/>
</dbReference>
<dbReference type="InterPro" id="IPR036390">
    <property type="entry name" value="WH_DNA-bd_sf"/>
</dbReference>
<feature type="domain" description="IclR-ED" evidence="5">
    <location>
        <begin position="74"/>
        <end position="259"/>
    </location>
</feature>
<evidence type="ECO:0000256" key="2">
    <source>
        <dbReference type="ARBA" id="ARBA00023125"/>
    </source>
</evidence>
<evidence type="ECO:0000313" key="7">
    <source>
        <dbReference type="Proteomes" id="UP001424441"/>
    </source>
</evidence>
<gene>
    <name evidence="6" type="primary">xynR</name>
    <name evidence="6" type="ORF">GCM10008943_31490</name>
</gene>
<dbReference type="InterPro" id="IPR036388">
    <property type="entry name" value="WH-like_DNA-bd_sf"/>
</dbReference>
<dbReference type="Pfam" id="PF09339">
    <property type="entry name" value="HTH_IclR"/>
    <property type="match status" value="1"/>
</dbReference>
<evidence type="ECO:0000259" key="5">
    <source>
        <dbReference type="PROSITE" id="PS51078"/>
    </source>
</evidence>
<dbReference type="GO" id="GO:0003677">
    <property type="term" value="F:DNA binding"/>
    <property type="evidence" value="ECO:0007669"/>
    <property type="project" value="UniProtKB-KW"/>
</dbReference>
<keyword evidence="7" id="KW-1185">Reference proteome</keyword>
<dbReference type="PROSITE" id="PS51078">
    <property type="entry name" value="ICLR_ED"/>
    <property type="match status" value="1"/>
</dbReference>